<comment type="caution">
    <text evidence="1">The sequence shown here is derived from an EMBL/GenBank/DDBJ whole genome shotgun (WGS) entry which is preliminary data.</text>
</comment>
<keyword evidence="2" id="KW-1185">Reference proteome</keyword>
<name>A0AC61S5F4_9BACT</name>
<gene>
    <name evidence="1" type="ORF">E5990_06550</name>
</gene>
<sequence length="201" mass="22247">MTRNGIIYTSVGILMACLAMIGLGYAKVSANAAERLYVSTDSIPANEYGLLLGTSPRTSSGKRNYYFDCRIDAACQLFKAGKINKIIASGGNYTQKKHGCNEPLAIRDSLTARGIPAECILLDYDGTRTIKSIINAKNIYGIDTVTLISQKYHNERAIYLADHYHLHSVGYNAETPDLTGKKIRNISREFLARIKMFIDII</sequence>
<reference evidence="1" key="1">
    <citation type="submission" date="2019-04" db="EMBL/GenBank/DDBJ databases">
        <title>Microbes associate with the intestines of laboratory mice.</title>
        <authorList>
            <person name="Navarre W."/>
            <person name="Wong E."/>
            <person name="Huang K.C."/>
            <person name="Tropini C."/>
            <person name="Ng K."/>
            <person name="Yu B."/>
        </authorList>
    </citation>
    <scope>NUCLEOTIDE SEQUENCE</scope>
    <source>
        <strain evidence="1">NM86_A22</strain>
    </source>
</reference>
<organism evidence="1 2">
    <name type="scientific">Muribaculum caecicola</name>
    <dbReference type="NCBI Taxonomy" id="3038144"/>
    <lineage>
        <taxon>Bacteria</taxon>
        <taxon>Pseudomonadati</taxon>
        <taxon>Bacteroidota</taxon>
        <taxon>Bacteroidia</taxon>
        <taxon>Bacteroidales</taxon>
        <taxon>Muribaculaceae</taxon>
        <taxon>Muribaculum</taxon>
    </lineage>
</organism>
<protein>
    <submittedName>
        <fullName evidence="1">Vancomycin high temperature exclusion protein</fullName>
    </submittedName>
</protein>
<proteinExistence type="predicted"/>
<evidence type="ECO:0000313" key="1">
    <source>
        <dbReference type="EMBL" id="THG50617.1"/>
    </source>
</evidence>
<accession>A0AC61S5F4</accession>
<evidence type="ECO:0000313" key="2">
    <source>
        <dbReference type="Proteomes" id="UP000305401"/>
    </source>
</evidence>
<dbReference type="EMBL" id="SSTG01000070">
    <property type="protein sequence ID" value="THG50617.1"/>
    <property type="molecule type" value="Genomic_DNA"/>
</dbReference>
<dbReference type="Proteomes" id="UP000305401">
    <property type="component" value="Unassembled WGS sequence"/>
</dbReference>